<evidence type="ECO:0000259" key="3">
    <source>
        <dbReference type="Pfam" id="PF19295"/>
    </source>
</evidence>
<dbReference type="InterPro" id="IPR000825">
    <property type="entry name" value="SUF_FeS_clus_asmbl_SufBD_core"/>
</dbReference>
<name>A0ABX1THF2_9GAMM</name>
<sequence length="435" mass="47677">MSSVAPVVQNPFRQQFAAFAAGRREPDAIARLRREGLDRFASLGWPTRQQEAWRLADLGALAQIDLQRPADALVDAGVLPTLDLPVHRLTFVNGRFAPGLSRLRELPGQALIASLGQALLTHPERIEPHLERLPGLSQHPFAALNTAFWEDGAFVYLPRTTVAETPLHLIFHATGDDIAVYPRLLLVLEDGAQATVVVEYRGKGRYLNAPVAELQLGAGAVLHYHQVQEEASQAFHLGGVRVRQGRDSQANLHLVSFGGQLARTDLDTLLDGEGASCVLNGLILAHDRQMGDYHVRVEHAQPHGSSEQLFKSVLDGQARSVFDGMIHVRPHAQKTDARQSNRNLLLSKQARANANPRLEILADDVKCGHGSTTGFLNPDALFYLRARGIPAEQARTLLVHAFANDSLNRIQLTPLRERLASSLADCLALGNIEEQ</sequence>
<dbReference type="RefSeq" id="WP_169248062.1">
    <property type="nucleotide sequence ID" value="NZ_SPMZ01000016.1"/>
</dbReference>
<evidence type="ECO:0000313" key="4">
    <source>
        <dbReference type="EMBL" id="NMQ18806.1"/>
    </source>
</evidence>
<reference evidence="4 5" key="1">
    <citation type="submission" date="2019-03" db="EMBL/GenBank/DDBJ databases">
        <title>Metabolic reconstructions from genomes of highly enriched 'Candidatus Accumulibacter' and 'Candidatus Competibacter' bioreactor populations.</title>
        <authorList>
            <person name="Annavajhala M.K."/>
            <person name="Welles L."/>
            <person name="Abbas B."/>
            <person name="Sorokin D."/>
            <person name="Park H."/>
            <person name="Van Loosdrecht M."/>
            <person name="Chandran K."/>
        </authorList>
    </citation>
    <scope>NUCLEOTIDE SEQUENCE [LARGE SCALE GENOMIC DNA]</scope>
    <source>
        <strain evidence="4 5">SBR_G</strain>
    </source>
</reference>
<dbReference type="InterPro" id="IPR045595">
    <property type="entry name" value="SufBD_N"/>
</dbReference>
<feature type="domain" description="SUF system FeS cluster assembly SufBD core" evidence="2">
    <location>
        <begin position="173"/>
        <end position="402"/>
    </location>
</feature>
<keyword evidence="5" id="KW-1185">Reference proteome</keyword>
<dbReference type="InterPro" id="IPR055346">
    <property type="entry name" value="Fe-S_cluster_assembly_SufBD"/>
</dbReference>
<accession>A0ABX1THF2</accession>
<dbReference type="Proteomes" id="UP000760480">
    <property type="component" value="Unassembled WGS sequence"/>
</dbReference>
<dbReference type="SUPFAM" id="SSF101960">
    <property type="entry name" value="Stabilizer of iron transporter SufD"/>
    <property type="match status" value="1"/>
</dbReference>
<dbReference type="InterPro" id="IPR011542">
    <property type="entry name" value="SUF_FeS_clus_asmbl_SufD"/>
</dbReference>
<dbReference type="InterPro" id="IPR037284">
    <property type="entry name" value="SUF_FeS_clus_asmbl_SufBD_sf"/>
</dbReference>
<gene>
    <name evidence="4" type="primary">sufD</name>
    <name evidence="4" type="ORF">E4P82_06050</name>
</gene>
<dbReference type="PANTHER" id="PTHR43575:SF1">
    <property type="entry name" value="PROTEIN ABCI7, CHLOROPLASTIC"/>
    <property type="match status" value="1"/>
</dbReference>
<dbReference type="Pfam" id="PF01458">
    <property type="entry name" value="SUFBD_core"/>
    <property type="match status" value="1"/>
</dbReference>
<dbReference type="Pfam" id="PF19295">
    <property type="entry name" value="SufBD_N"/>
    <property type="match status" value="1"/>
</dbReference>
<evidence type="ECO:0000313" key="5">
    <source>
        <dbReference type="Proteomes" id="UP000760480"/>
    </source>
</evidence>
<proteinExistence type="inferred from homology"/>
<evidence type="ECO:0000259" key="2">
    <source>
        <dbReference type="Pfam" id="PF01458"/>
    </source>
</evidence>
<dbReference type="EMBL" id="SPMZ01000016">
    <property type="protein sequence ID" value="NMQ18806.1"/>
    <property type="molecule type" value="Genomic_DNA"/>
</dbReference>
<dbReference type="PANTHER" id="PTHR43575">
    <property type="entry name" value="PROTEIN ABCI7, CHLOROPLASTIC"/>
    <property type="match status" value="1"/>
</dbReference>
<protein>
    <submittedName>
        <fullName evidence="4">Fe-S cluster assembly protein SufD</fullName>
    </submittedName>
</protein>
<dbReference type="NCBIfam" id="TIGR01981">
    <property type="entry name" value="sufD"/>
    <property type="match status" value="1"/>
</dbReference>
<comment type="similarity">
    <text evidence="1">Belongs to the iron-sulfur cluster assembly SufBD family.</text>
</comment>
<evidence type="ECO:0000256" key="1">
    <source>
        <dbReference type="ARBA" id="ARBA00043967"/>
    </source>
</evidence>
<organism evidence="4 5">
    <name type="scientific">Candidatus Competibacter phosphatis</name>
    <dbReference type="NCBI Taxonomy" id="221280"/>
    <lineage>
        <taxon>Bacteria</taxon>
        <taxon>Pseudomonadati</taxon>
        <taxon>Pseudomonadota</taxon>
        <taxon>Gammaproteobacteria</taxon>
        <taxon>Candidatus Competibacteraceae</taxon>
        <taxon>Candidatus Competibacter</taxon>
    </lineage>
</organism>
<feature type="domain" description="SUF system FeS cluster assembly SufBD N-terminal" evidence="3">
    <location>
        <begin position="26"/>
        <end position="168"/>
    </location>
</feature>
<comment type="caution">
    <text evidence="4">The sequence shown here is derived from an EMBL/GenBank/DDBJ whole genome shotgun (WGS) entry which is preliminary data.</text>
</comment>